<proteinExistence type="predicted"/>
<protein>
    <submittedName>
        <fullName evidence="1">Uncharacterized protein</fullName>
    </submittedName>
</protein>
<reference evidence="1" key="1">
    <citation type="submission" date="2021-05" db="EMBL/GenBank/DDBJ databases">
        <authorList>
            <person name="Pan Q."/>
            <person name="Jouanno E."/>
            <person name="Zahm M."/>
            <person name="Klopp C."/>
            <person name="Cabau C."/>
            <person name="Louis A."/>
            <person name="Berthelot C."/>
            <person name="Parey E."/>
            <person name="Roest Crollius H."/>
            <person name="Montfort J."/>
            <person name="Robinson-Rechavi M."/>
            <person name="Bouchez O."/>
            <person name="Lampietro C."/>
            <person name="Lopez Roques C."/>
            <person name="Donnadieu C."/>
            <person name="Postlethwait J."/>
            <person name="Bobe J."/>
            <person name="Dillon D."/>
            <person name="Chandos A."/>
            <person name="von Hippel F."/>
            <person name="Guiguen Y."/>
        </authorList>
    </citation>
    <scope>NUCLEOTIDE SEQUENCE</scope>
    <source>
        <strain evidence="1">YG-Jan2019</strain>
    </source>
</reference>
<keyword evidence="2" id="KW-1185">Reference proteome</keyword>
<dbReference type="EMBL" id="CM055728">
    <property type="protein sequence ID" value="KAJ8016692.1"/>
    <property type="molecule type" value="Genomic_DNA"/>
</dbReference>
<name>A0ACC2HLR4_DALPE</name>
<accession>A0ACC2HLR4</accession>
<evidence type="ECO:0000313" key="1">
    <source>
        <dbReference type="EMBL" id="KAJ8016692.1"/>
    </source>
</evidence>
<sequence>MELSCPICLQLYMDPVCLPCGHNFCRPCIQNAAAISSAEKTDLRCPECREGYGSKDTLRKNIKLSRIIEGYKGSVDKQDEPLNVLCDQCLDIEAPAIKTCLKCEVSMCARHLHRHSERESFQNHALVNPQTKFSSTGCAIHGRLLEYFCSTDSTAFCESCFMEGVHQDHDVLTIEAAEEEMRKTLESQSKEVANKLQMAETLLQKAEQEHGPSNLLGGKISKSLAQMDKMVELVSCYRDKISQLLKEDANEQKENCRSDLELLQEQQQQLKVANRSTTELLAVTDKVVFIQRFLMIKPQCQEVLKGAIATTTPKASHNTKKLLANLRTDDFKAEMAQLLHELNVLLNFLELKFNPDTAHPSLLLSMDGQTVKYSGSKHAYADSPERFSTAPQILCSQGFTSGEHTWVIEMGEHSMWSVGLCYNSLPRKGDHSRLGRNNVSWRLQWKNKKLSACHASSSVVLTETVKQPLRVEVALDYERGTLVFHSTKDRREHLYTFRAVFTEPVYPAFAIHSTTAQSWITLQSVM</sequence>
<evidence type="ECO:0000313" key="2">
    <source>
        <dbReference type="Proteomes" id="UP001157502"/>
    </source>
</evidence>
<organism evidence="1 2">
    <name type="scientific">Dallia pectoralis</name>
    <name type="common">Alaska blackfish</name>
    <dbReference type="NCBI Taxonomy" id="75939"/>
    <lineage>
        <taxon>Eukaryota</taxon>
        <taxon>Metazoa</taxon>
        <taxon>Chordata</taxon>
        <taxon>Craniata</taxon>
        <taxon>Vertebrata</taxon>
        <taxon>Euteleostomi</taxon>
        <taxon>Actinopterygii</taxon>
        <taxon>Neopterygii</taxon>
        <taxon>Teleostei</taxon>
        <taxon>Protacanthopterygii</taxon>
        <taxon>Esociformes</taxon>
        <taxon>Umbridae</taxon>
        <taxon>Dallia</taxon>
    </lineage>
</organism>
<dbReference type="Proteomes" id="UP001157502">
    <property type="component" value="Chromosome 1"/>
</dbReference>
<gene>
    <name evidence="1" type="ORF">DPEC_G00009950</name>
</gene>
<comment type="caution">
    <text evidence="1">The sequence shown here is derived from an EMBL/GenBank/DDBJ whole genome shotgun (WGS) entry which is preliminary data.</text>
</comment>